<dbReference type="EMBL" id="JACSEA010000004">
    <property type="protein sequence ID" value="KAF7402969.1"/>
    <property type="molecule type" value="Genomic_DNA"/>
</dbReference>
<name>A0A834K9J3_VESVU</name>
<keyword evidence="2" id="KW-1185">Reference proteome</keyword>
<proteinExistence type="predicted"/>
<organism evidence="1 2">
    <name type="scientific">Vespula vulgaris</name>
    <name type="common">Yellow jacket</name>
    <name type="synonym">Wasp</name>
    <dbReference type="NCBI Taxonomy" id="7454"/>
    <lineage>
        <taxon>Eukaryota</taxon>
        <taxon>Metazoa</taxon>
        <taxon>Ecdysozoa</taxon>
        <taxon>Arthropoda</taxon>
        <taxon>Hexapoda</taxon>
        <taxon>Insecta</taxon>
        <taxon>Pterygota</taxon>
        <taxon>Neoptera</taxon>
        <taxon>Endopterygota</taxon>
        <taxon>Hymenoptera</taxon>
        <taxon>Apocrita</taxon>
        <taxon>Aculeata</taxon>
        <taxon>Vespoidea</taxon>
        <taxon>Vespidae</taxon>
        <taxon>Vespinae</taxon>
        <taxon>Vespula</taxon>
    </lineage>
</organism>
<protein>
    <submittedName>
        <fullName evidence="1">Uncharacterized protein</fullName>
    </submittedName>
</protein>
<gene>
    <name evidence="1" type="ORF">HZH66_005236</name>
</gene>
<dbReference type="Proteomes" id="UP000614350">
    <property type="component" value="Unassembled WGS sequence"/>
</dbReference>
<evidence type="ECO:0000313" key="2">
    <source>
        <dbReference type="Proteomes" id="UP000614350"/>
    </source>
</evidence>
<sequence>MVTPICSGRRRTRSRPQNGRLIKAVRFGIPVDTEFRWYLYLFQSSYIFFFSSSFSLVSPIERIPIQIELFTKGAYTLTIDNTNTLMILINSRISFSSYLEKLYRIYGNVDYMTPLSLMNLLR</sequence>
<evidence type="ECO:0000313" key="1">
    <source>
        <dbReference type="EMBL" id="KAF7402969.1"/>
    </source>
</evidence>
<reference evidence="1" key="1">
    <citation type="journal article" date="2020" name="G3 (Bethesda)">
        <title>High-Quality Assemblies for Three Invasive Social Wasps from the &lt;i&gt;Vespula&lt;/i&gt; Genus.</title>
        <authorList>
            <person name="Harrop T.W.R."/>
            <person name="Guhlin J."/>
            <person name="McLaughlin G.M."/>
            <person name="Permina E."/>
            <person name="Stockwell P."/>
            <person name="Gilligan J."/>
            <person name="Le Lec M.F."/>
            <person name="Gruber M.A.M."/>
            <person name="Quinn O."/>
            <person name="Lovegrove M."/>
            <person name="Duncan E.J."/>
            <person name="Remnant E.J."/>
            <person name="Van Eeckhoven J."/>
            <person name="Graham B."/>
            <person name="Knapp R.A."/>
            <person name="Langford K.W."/>
            <person name="Kronenberg Z."/>
            <person name="Press M.O."/>
            <person name="Eacker S.M."/>
            <person name="Wilson-Rankin E.E."/>
            <person name="Purcell J."/>
            <person name="Lester P.J."/>
            <person name="Dearden P.K."/>
        </authorList>
    </citation>
    <scope>NUCLEOTIDE SEQUENCE</scope>
    <source>
        <strain evidence="1">Marl-1</strain>
    </source>
</reference>
<accession>A0A834K9J3</accession>
<dbReference type="AlphaFoldDB" id="A0A834K9J3"/>
<comment type="caution">
    <text evidence="1">The sequence shown here is derived from an EMBL/GenBank/DDBJ whole genome shotgun (WGS) entry which is preliminary data.</text>
</comment>